<dbReference type="STRING" id="1227455.C449_08594"/>
<dbReference type="RefSeq" id="WP_006077570.1">
    <property type="nucleotide sequence ID" value="NZ_AOMD01000021.1"/>
</dbReference>
<feature type="transmembrane region" description="Helical" evidence="1">
    <location>
        <begin position="118"/>
        <end position="142"/>
    </location>
</feature>
<keyword evidence="1" id="KW-0812">Transmembrane</keyword>
<dbReference type="Pfam" id="PF04238">
    <property type="entry name" value="DUF420"/>
    <property type="match status" value="1"/>
</dbReference>
<accession>M0MG49</accession>
<protein>
    <recommendedName>
        <fullName evidence="4">DUF420 domain-containing protein</fullName>
    </recommendedName>
</protein>
<feature type="transmembrane region" description="Helical" evidence="1">
    <location>
        <begin position="12"/>
        <end position="32"/>
    </location>
</feature>
<dbReference type="PANTHER" id="PTHR37692">
    <property type="entry name" value="HYPOTHETICAL MEMBRANE SPANNING PROTEIN"/>
    <property type="match status" value="1"/>
</dbReference>
<reference evidence="2 3" key="1">
    <citation type="journal article" date="2014" name="PLoS Genet.">
        <title>Phylogenetically driven sequencing of extremely halophilic archaea reveals strategies for static and dynamic osmo-response.</title>
        <authorList>
            <person name="Becker E.A."/>
            <person name="Seitzer P.M."/>
            <person name="Tritt A."/>
            <person name="Larsen D."/>
            <person name="Krusor M."/>
            <person name="Yao A.I."/>
            <person name="Wu D."/>
            <person name="Madern D."/>
            <person name="Eisen J.A."/>
            <person name="Darling A.E."/>
            <person name="Facciotti M.T."/>
        </authorList>
    </citation>
    <scope>NUCLEOTIDE SEQUENCE [LARGE SCALE GENOMIC DNA]</scope>
    <source>
        <strain evidence="2 3">DSM 5350</strain>
    </source>
</reference>
<comment type="caution">
    <text evidence="2">The sequence shown here is derived from an EMBL/GenBank/DDBJ whole genome shotgun (WGS) entry which is preliminary data.</text>
</comment>
<evidence type="ECO:0000313" key="3">
    <source>
        <dbReference type="Proteomes" id="UP000011669"/>
    </source>
</evidence>
<dbReference type="Gene3D" id="1.20.120.80">
    <property type="entry name" value="Cytochrome c oxidase, subunit III, four-helix bundle"/>
    <property type="match status" value="1"/>
</dbReference>
<evidence type="ECO:0000313" key="2">
    <source>
        <dbReference type="EMBL" id="EMA44702.1"/>
    </source>
</evidence>
<dbReference type="PATRIC" id="fig|1227455.4.peg.1759"/>
<dbReference type="GO" id="GO:0004129">
    <property type="term" value="F:cytochrome-c oxidase activity"/>
    <property type="evidence" value="ECO:0007669"/>
    <property type="project" value="InterPro"/>
</dbReference>
<feature type="transmembrane region" description="Helical" evidence="1">
    <location>
        <begin position="80"/>
        <end position="98"/>
    </location>
</feature>
<dbReference type="GO" id="GO:0022904">
    <property type="term" value="P:respiratory electron transport chain"/>
    <property type="evidence" value="ECO:0007669"/>
    <property type="project" value="InterPro"/>
</dbReference>
<organism evidence="2 3">
    <name type="scientific">Halococcus saccharolyticus DSM 5350</name>
    <dbReference type="NCBI Taxonomy" id="1227455"/>
    <lineage>
        <taxon>Archaea</taxon>
        <taxon>Methanobacteriati</taxon>
        <taxon>Methanobacteriota</taxon>
        <taxon>Stenosarchaea group</taxon>
        <taxon>Halobacteria</taxon>
        <taxon>Halobacteriales</taxon>
        <taxon>Halococcaceae</taxon>
        <taxon>Halococcus</taxon>
    </lineage>
</organism>
<dbReference type="Proteomes" id="UP000011669">
    <property type="component" value="Unassembled WGS sequence"/>
</dbReference>
<dbReference type="GO" id="GO:0016020">
    <property type="term" value="C:membrane"/>
    <property type="evidence" value="ECO:0007669"/>
    <property type="project" value="InterPro"/>
</dbReference>
<proteinExistence type="predicted"/>
<evidence type="ECO:0000256" key="1">
    <source>
        <dbReference type="SAM" id="Phobius"/>
    </source>
</evidence>
<dbReference type="InterPro" id="IPR013833">
    <property type="entry name" value="Cyt_c_oxidase_su3_a-hlx"/>
</dbReference>
<dbReference type="OrthoDB" id="202206at2157"/>
<dbReference type="AlphaFoldDB" id="M0MG49"/>
<dbReference type="PANTHER" id="PTHR37692:SF1">
    <property type="entry name" value="DUF420 DOMAIN-CONTAINING PROTEIN"/>
    <property type="match status" value="1"/>
</dbReference>
<sequence length="186" mass="20271">MEFRARDHVPALTGVLSAISLALVFGAVLGTIPVESLPRVPSGIVDAIPHVNAAISLVAIGTITTAWRAIRRGNVDRHRALMLASLVLFVAFLALYLYRVALVGTAPFPGPETIYQFVYLPILAIHITLAIVCVPLLYYVLLLALTRPIEELPQTSHRRIGRVAASLWLVSFGLGVVVYAMLYVIY</sequence>
<feature type="transmembrane region" description="Helical" evidence="1">
    <location>
        <begin position="47"/>
        <end position="68"/>
    </location>
</feature>
<name>M0MG49_9EURY</name>
<gene>
    <name evidence="2" type="ORF">C449_08594</name>
</gene>
<dbReference type="EMBL" id="AOMD01000021">
    <property type="protein sequence ID" value="EMA44702.1"/>
    <property type="molecule type" value="Genomic_DNA"/>
</dbReference>
<keyword evidence="3" id="KW-1185">Reference proteome</keyword>
<dbReference type="InterPro" id="IPR007352">
    <property type="entry name" value="DUF420"/>
</dbReference>
<keyword evidence="1" id="KW-1133">Transmembrane helix</keyword>
<evidence type="ECO:0008006" key="4">
    <source>
        <dbReference type="Google" id="ProtNLM"/>
    </source>
</evidence>
<feature type="transmembrane region" description="Helical" evidence="1">
    <location>
        <begin position="163"/>
        <end position="185"/>
    </location>
</feature>
<dbReference type="InParanoid" id="M0MG49"/>
<keyword evidence="1" id="KW-0472">Membrane</keyword>